<dbReference type="EMBL" id="BQXS01011290">
    <property type="protein sequence ID" value="GKT36738.1"/>
    <property type="molecule type" value="Genomic_DNA"/>
</dbReference>
<comment type="caution">
    <text evidence="2">The sequence shown here is derived from an EMBL/GenBank/DDBJ whole genome shotgun (WGS) entry which is preliminary data.</text>
</comment>
<reference evidence="2" key="1">
    <citation type="submission" date="2022-03" db="EMBL/GenBank/DDBJ databases">
        <title>Draft genome sequence of Aduncisulcus paluster, a free-living microaerophilic Fornicata.</title>
        <authorList>
            <person name="Yuyama I."/>
            <person name="Kume K."/>
            <person name="Tamura T."/>
            <person name="Inagaki Y."/>
            <person name="Hashimoto T."/>
        </authorList>
    </citation>
    <scope>NUCLEOTIDE SEQUENCE</scope>
    <source>
        <strain evidence="2">NY0171</strain>
    </source>
</reference>
<keyword evidence="3" id="KW-1185">Reference proteome</keyword>
<protein>
    <submittedName>
        <fullName evidence="2">Uncharacterized protein</fullName>
    </submittedName>
</protein>
<proteinExistence type="predicted"/>
<accession>A0ABQ5KWB1</accession>
<evidence type="ECO:0000313" key="3">
    <source>
        <dbReference type="Proteomes" id="UP001057375"/>
    </source>
</evidence>
<organism evidence="2 3">
    <name type="scientific">Aduncisulcus paluster</name>
    <dbReference type="NCBI Taxonomy" id="2918883"/>
    <lineage>
        <taxon>Eukaryota</taxon>
        <taxon>Metamonada</taxon>
        <taxon>Carpediemonas-like organisms</taxon>
        <taxon>Aduncisulcus</taxon>
    </lineage>
</organism>
<sequence length="208" mass="23408">MPRIENTLNQSETPLTKATYIGETIDGESSKFIDCLSPETLSAISFCPEKEVIKFYKSHDEVLPLLDASPESSLQIRELTFVPPKLTFVGGLLLHFAGGSHFPVSVHLRLFTTNGIYTTNVSFENEDGWHEIPCDCYNVFKIAICLNYTYSGEAEMKLFGIRMTSSTSLKYPMTCNLVAFAEGEEEEEEEEDFGSAGFEEMDEFEDEM</sequence>
<evidence type="ECO:0000256" key="1">
    <source>
        <dbReference type="SAM" id="MobiDB-lite"/>
    </source>
</evidence>
<dbReference type="Proteomes" id="UP001057375">
    <property type="component" value="Unassembled WGS sequence"/>
</dbReference>
<feature type="region of interest" description="Disordered" evidence="1">
    <location>
        <begin position="184"/>
        <end position="208"/>
    </location>
</feature>
<name>A0ABQ5KWB1_9EUKA</name>
<evidence type="ECO:0000313" key="2">
    <source>
        <dbReference type="EMBL" id="GKT36738.1"/>
    </source>
</evidence>
<gene>
    <name evidence="2" type="ORF">ADUPG1_009645</name>
</gene>